<evidence type="ECO:0000313" key="1">
    <source>
        <dbReference type="EMBL" id="KAK4358787.1"/>
    </source>
</evidence>
<proteinExistence type="predicted"/>
<dbReference type="AlphaFoldDB" id="A0AAE1RXB4"/>
<keyword evidence="2" id="KW-1185">Reference proteome</keyword>
<accession>A0AAE1RXB4</accession>
<dbReference type="Proteomes" id="UP001291623">
    <property type="component" value="Unassembled WGS sequence"/>
</dbReference>
<name>A0AAE1RXB4_9SOLA</name>
<protein>
    <submittedName>
        <fullName evidence="1">Uncharacterized protein</fullName>
    </submittedName>
</protein>
<reference evidence="1" key="1">
    <citation type="submission" date="2023-12" db="EMBL/GenBank/DDBJ databases">
        <title>Genome assembly of Anisodus tanguticus.</title>
        <authorList>
            <person name="Wang Y.-J."/>
        </authorList>
    </citation>
    <scope>NUCLEOTIDE SEQUENCE</scope>
    <source>
        <strain evidence="1">KB-2021</strain>
        <tissue evidence="1">Leaf</tissue>
    </source>
</reference>
<gene>
    <name evidence="1" type="ORF">RND71_021016</name>
</gene>
<organism evidence="1 2">
    <name type="scientific">Anisodus tanguticus</name>
    <dbReference type="NCBI Taxonomy" id="243964"/>
    <lineage>
        <taxon>Eukaryota</taxon>
        <taxon>Viridiplantae</taxon>
        <taxon>Streptophyta</taxon>
        <taxon>Embryophyta</taxon>
        <taxon>Tracheophyta</taxon>
        <taxon>Spermatophyta</taxon>
        <taxon>Magnoliopsida</taxon>
        <taxon>eudicotyledons</taxon>
        <taxon>Gunneridae</taxon>
        <taxon>Pentapetalae</taxon>
        <taxon>asterids</taxon>
        <taxon>lamiids</taxon>
        <taxon>Solanales</taxon>
        <taxon>Solanaceae</taxon>
        <taxon>Solanoideae</taxon>
        <taxon>Hyoscyameae</taxon>
        <taxon>Anisodus</taxon>
    </lineage>
</organism>
<evidence type="ECO:0000313" key="2">
    <source>
        <dbReference type="Proteomes" id="UP001291623"/>
    </source>
</evidence>
<dbReference type="EMBL" id="JAVYJV010000011">
    <property type="protein sequence ID" value="KAK4358787.1"/>
    <property type="molecule type" value="Genomic_DNA"/>
</dbReference>
<comment type="caution">
    <text evidence="1">The sequence shown here is derived from an EMBL/GenBank/DDBJ whole genome shotgun (WGS) entry which is preliminary data.</text>
</comment>
<sequence>MVLQFPPPTPLGTKQLKPTNYLSNSISTLVETQIGKSKCKFFWGKVKGGPNLPTVKGIQCPSKDGGSTVNCWQNLESSGHGGNSWPVNGFTVRESCYESWPMQVYPITEIDPNSTPSLFLSFLRS</sequence>